<name>A0A4P6F826_9MICO</name>
<proteinExistence type="predicted"/>
<protein>
    <submittedName>
        <fullName evidence="2">Uncharacterized protein</fullName>
    </submittedName>
</protein>
<keyword evidence="1" id="KW-0175">Coiled coil</keyword>
<dbReference type="EMBL" id="CP035493">
    <property type="protein sequence ID" value="QAY70449.1"/>
    <property type="molecule type" value="Genomic_DNA"/>
</dbReference>
<dbReference type="AlphaFoldDB" id="A0A4P6F826"/>
<sequence>MTTELTLDRVQVDRRQRVRQTHAEREVRRLERHLRKAARRRERAFDALRRRTREEELRLAAQLMVLGYGRQL</sequence>
<gene>
    <name evidence="2" type="ORF">ET471_10765</name>
</gene>
<evidence type="ECO:0000313" key="2">
    <source>
        <dbReference type="EMBL" id="QAY70449.1"/>
    </source>
</evidence>
<reference evidence="2 3" key="1">
    <citation type="submission" date="2019-01" db="EMBL/GenBank/DDBJ databases">
        <title>Genome sequencing of strain FW10M-9.</title>
        <authorList>
            <person name="Heo J."/>
            <person name="Kim S.-J."/>
            <person name="Kim J.-S."/>
            <person name="Hong S.-B."/>
            <person name="Kwon S.-W."/>
        </authorList>
    </citation>
    <scope>NUCLEOTIDE SEQUENCE [LARGE SCALE GENOMIC DNA]</scope>
    <source>
        <strain evidence="2 3">FW10M-9</strain>
    </source>
</reference>
<organism evidence="2 3">
    <name type="scientific">Xylanimonas protaetiae</name>
    <dbReference type="NCBI Taxonomy" id="2509457"/>
    <lineage>
        <taxon>Bacteria</taxon>
        <taxon>Bacillati</taxon>
        <taxon>Actinomycetota</taxon>
        <taxon>Actinomycetes</taxon>
        <taxon>Micrococcales</taxon>
        <taxon>Promicromonosporaceae</taxon>
        <taxon>Xylanimonas</taxon>
    </lineage>
</organism>
<dbReference type="RefSeq" id="WP_129188225.1">
    <property type="nucleotide sequence ID" value="NZ_CP035493.1"/>
</dbReference>
<feature type="coiled-coil region" evidence="1">
    <location>
        <begin position="20"/>
        <end position="47"/>
    </location>
</feature>
<evidence type="ECO:0000256" key="1">
    <source>
        <dbReference type="SAM" id="Coils"/>
    </source>
</evidence>
<accession>A0A4P6F826</accession>
<dbReference type="Proteomes" id="UP000292118">
    <property type="component" value="Chromosome"/>
</dbReference>
<evidence type="ECO:0000313" key="3">
    <source>
        <dbReference type="Proteomes" id="UP000292118"/>
    </source>
</evidence>
<dbReference type="KEGG" id="xya:ET471_10765"/>
<keyword evidence="3" id="KW-1185">Reference proteome</keyword>